<name>A0A979G4H4_CHIPD</name>
<evidence type="ECO:0000313" key="3">
    <source>
        <dbReference type="Proteomes" id="UP000002215"/>
    </source>
</evidence>
<evidence type="ECO:0000313" key="2">
    <source>
        <dbReference type="EMBL" id="ACU60675.1"/>
    </source>
</evidence>
<accession>A0A979G4H4</accession>
<feature type="chain" id="PRO_5037294852" evidence="1">
    <location>
        <begin position="23"/>
        <end position="81"/>
    </location>
</feature>
<protein>
    <submittedName>
        <fullName evidence="2">Uncharacterized protein</fullName>
    </submittedName>
</protein>
<dbReference type="RefSeq" id="WP_012790851.1">
    <property type="nucleotide sequence ID" value="NC_013132.1"/>
</dbReference>
<reference evidence="2 3" key="2">
    <citation type="journal article" date="2010" name="Stand. Genomic Sci.">
        <title>Complete genome sequence of Chitinophaga pinensis type strain (UQM 2034).</title>
        <authorList>
            <person name="Glavina Del Rio T."/>
            <person name="Abt B."/>
            <person name="Spring S."/>
            <person name="Lapidus A."/>
            <person name="Nolan M."/>
            <person name="Tice H."/>
            <person name="Copeland A."/>
            <person name="Cheng J.F."/>
            <person name="Chen F."/>
            <person name="Bruce D."/>
            <person name="Goodwin L."/>
            <person name="Pitluck S."/>
            <person name="Ivanova N."/>
            <person name="Mavromatis K."/>
            <person name="Mikhailova N."/>
            <person name="Pati A."/>
            <person name="Chen A."/>
            <person name="Palaniappan K."/>
            <person name="Land M."/>
            <person name="Hauser L."/>
            <person name="Chang Y.J."/>
            <person name="Jeffries C.D."/>
            <person name="Chain P."/>
            <person name="Saunders E."/>
            <person name="Detter J.C."/>
            <person name="Brettin T."/>
            <person name="Rohde M."/>
            <person name="Goker M."/>
            <person name="Bristow J."/>
            <person name="Eisen J.A."/>
            <person name="Markowitz V."/>
            <person name="Hugenholtz P."/>
            <person name="Kyrpides N.C."/>
            <person name="Klenk H.P."/>
            <person name="Lucas S."/>
        </authorList>
    </citation>
    <scope>NUCLEOTIDE SEQUENCE [LARGE SCALE GENOMIC DNA]</scope>
    <source>
        <strain evidence="3">ATCC 43595 / DSM 2588 / LMG 13176 / NBRC 15968 / NCIMB 11800 / UQM 2034</strain>
    </source>
</reference>
<dbReference type="KEGG" id="cpi:Cpin_3208"/>
<dbReference type="OrthoDB" id="678272at2"/>
<gene>
    <name evidence="2" type="ordered locus">Cpin_3208</name>
</gene>
<evidence type="ECO:0000256" key="1">
    <source>
        <dbReference type="SAM" id="SignalP"/>
    </source>
</evidence>
<organism evidence="2 3">
    <name type="scientific">Chitinophaga pinensis (strain ATCC 43595 / DSM 2588 / LMG 13176 / NBRC 15968 / NCIMB 11800 / UQM 2034)</name>
    <dbReference type="NCBI Taxonomy" id="485918"/>
    <lineage>
        <taxon>Bacteria</taxon>
        <taxon>Pseudomonadati</taxon>
        <taxon>Bacteroidota</taxon>
        <taxon>Chitinophagia</taxon>
        <taxon>Chitinophagales</taxon>
        <taxon>Chitinophagaceae</taxon>
        <taxon>Chitinophaga</taxon>
    </lineage>
</organism>
<dbReference type="AlphaFoldDB" id="A0A979G4H4"/>
<feature type="signal peptide" evidence="1">
    <location>
        <begin position="1"/>
        <end position="22"/>
    </location>
</feature>
<dbReference type="Proteomes" id="UP000002215">
    <property type="component" value="Chromosome"/>
</dbReference>
<proteinExistence type="predicted"/>
<reference evidence="3" key="1">
    <citation type="submission" date="2009-08" db="EMBL/GenBank/DDBJ databases">
        <title>The complete genome of Chitinophaga pinensis DSM 2588.</title>
        <authorList>
            <consortium name="US DOE Joint Genome Institute (JGI-PGF)"/>
            <person name="Lucas S."/>
            <person name="Copeland A."/>
            <person name="Lapidus A."/>
            <person name="Glavina del Rio T."/>
            <person name="Dalin E."/>
            <person name="Tice H."/>
            <person name="Bruce D."/>
            <person name="Goodwin L."/>
            <person name="Pitluck S."/>
            <person name="Kyrpides N."/>
            <person name="Mavromatis K."/>
            <person name="Ivanova N."/>
            <person name="Mikhailova N."/>
            <person name="Sims D."/>
            <person name="Meinche L."/>
            <person name="Brettin T."/>
            <person name="Detter J.C."/>
            <person name="Han C."/>
            <person name="Larimer F."/>
            <person name="Land M."/>
            <person name="Hauser L."/>
            <person name="Markowitz V."/>
            <person name="Cheng J.-F."/>
            <person name="Hugenholtz P."/>
            <person name="Woyke T."/>
            <person name="Wu D."/>
            <person name="Spring S."/>
            <person name="Klenk H.-P."/>
            <person name="Eisen J.A."/>
        </authorList>
    </citation>
    <scope>NUCLEOTIDE SEQUENCE [LARGE SCALE GENOMIC DNA]</scope>
    <source>
        <strain evidence="3">ATCC 43595 / DSM 2588 / LMG 13176 / NBRC 15968 / NCIMB 11800 / UQM 2034</strain>
    </source>
</reference>
<keyword evidence="1" id="KW-0732">Signal</keyword>
<sequence>MKRTRLFFSVLALLTGVGSAWALNAQPAADQIYHDWIDWNGQTILYSATQTQAQGFCSPSIDVCLRAKDNVLIYTSGYLPW</sequence>
<dbReference type="EMBL" id="CP001699">
    <property type="protein sequence ID" value="ACU60675.1"/>
    <property type="molecule type" value="Genomic_DNA"/>
</dbReference>